<sequence>MDQRLTALRAANATANVSSSQFYESFWMQAAKGDDQLRQRVKFALSEIFVTSFTGASQSPRGLASYYDMLGRDAFGNFRTLLQDVTYHPAMGLYLTYMGNQKEDAKTGRNPDENYAREVMQLMTIGLWELNTDGTRKTDMTGNPIPTYSTEDVKGLAKVFTGLSWYSPTPNNSTFWGGSKNVEAYTTPMIMYNSAHSTSAKAFLGSTIYATTVADGNGEVSKALDTLYNHPNVGPFLCRQLIQRLVTSNPTAPYIKRCAQTFNNNGSSVRGDMGAVIKAILIDSEARTVSTDASYGKLREPVVRLGNWMRSFDAASDSGNWLITSTSSQSQLNQSPLTSPSVFNFFRPGYVPANTIIGNKGKAAPELQITDEVSVAAYVNTMQTTIEKGIGSSSDVKAAYSKELALANDPVALVNRIDLLLGVRMSATLRARITDAVTGIAIPAAGAAQDTIDTAKLNRVRLAILLTMASPDYIAQR</sequence>
<organism evidence="1 2">
    <name type="scientific">Asticcacaulis benevestitus DSM 16100 = ATCC BAA-896</name>
    <dbReference type="NCBI Taxonomy" id="1121022"/>
    <lineage>
        <taxon>Bacteria</taxon>
        <taxon>Pseudomonadati</taxon>
        <taxon>Pseudomonadota</taxon>
        <taxon>Alphaproteobacteria</taxon>
        <taxon>Caulobacterales</taxon>
        <taxon>Caulobacteraceae</taxon>
        <taxon>Asticcacaulis</taxon>
    </lineage>
</organism>
<evidence type="ECO:0008006" key="3">
    <source>
        <dbReference type="Google" id="ProtNLM"/>
    </source>
</evidence>
<dbReference type="STRING" id="1121022.GCA_000376105_02890"/>
<dbReference type="PANTHER" id="PTHR43737">
    <property type="entry name" value="BLL7424 PROTEIN"/>
    <property type="match status" value="1"/>
</dbReference>
<dbReference type="eggNOG" id="COG5267">
    <property type="taxonomic scope" value="Bacteria"/>
</dbReference>
<evidence type="ECO:0000313" key="1">
    <source>
        <dbReference type="EMBL" id="ESQ92656.1"/>
    </source>
</evidence>
<dbReference type="Pfam" id="PF08811">
    <property type="entry name" value="DUF1800"/>
    <property type="match status" value="1"/>
</dbReference>
<dbReference type="AlphaFoldDB" id="V4PWC5"/>
<evidence type="ECO:0000313" key="2">
    <source>
        <dbReference type="Proteomes" id="UP000017837"/>
    </source>
</evidence>
<keyword evidence="2" id="KW-1185">Reference proteome</keyword>
<dbReference type="InterPro" id="IPR014917">
    <property type="entry name" value="DUF1800"/>
</dbReference>
<reference evidence="1 2" key="1">
    <citation type="journal article" date="2014" name="Nature">
        <title>Sequential evolution of bacterial morphology by co-option of a developmental regulator.</title>
        <authorList>
            <person name="Jiang C."/>
            <person name="Brown P.J."/>
            <person name="Ducret A."/>
            <person name="Brun Y.V."/>
        </authorList>
    </citation>
    <scope>NUCLEOTIDE SEQUENCE [LARGE SCALE GENOMIC DNA]</scope>
    <source>
        <strain evidence="1 2">DSM 16100</strain>
    </source>
</reference>
<accession>V4PWC5</accession>
<proteinExistence type="predicted"/>
<dbReference type="Proteomes" id="UP000017837">
    <property type="component" value="Unassembled WGS sequence"/>
</dbReference>
<gene>
    <name evidence="1" type="ORF">ABENE_07500</name>
</gene>
<comment type="caution">
    <text evidence="1">The sequence shown here is derived from an EMBL/GenBank/DDBJ whole genome shotgun (WGS) entry which is preliminary data.</text>
</comment>
<dbReference type="EMBL" id="AWGB01000011">
    <property type="protein sequence ID" value="ESQ92656.1"/>
    <property type="molecule type" value="Genomic_DNA"/>
</dbReference>
<protein>
    <recommendedName>
        <fullName evidence="3">DUF1800 domain-containing protein</fullName>
    </recommendedName>
</protein>
<dbReference type="PANTHER" id="PTHR43737:SF1">
    <property type="entry name" value="DUF1501 DOMAIN-CONTAINING PROTEIN"/>
    <property type="match status" value="1"/>
</dbReference>
<name>V4PWC5_9CAUL</name>
<dbReference type="PATRIC" id="fig|1121022.4.peg.1502"/>